<feature type="domain" description="Peptidase S26" evidence="12">
    <location>
        <begin position="21"/>
        <end position="170"/>
    </location>
</feature>
<dbReference type="GO" id="GO:0004252">
    <property type="term" value="F:serine-type endopeptidase activity"/>
    <property type="evidence" value="ECO:0007669"/>
    <property type="project" value="InterPro"/>
</dbReference>
<evidence type="ECO:0000256" key="11">
    <source>
        <dbReference type="RuleBase" id="RU362041"/>
    </source>
</evidence>
<keyword evidence="9" id="KW-0472">Membrane</keyword>
<dbReference type="CDD" id="cd06530">
    <property type="entry name" value="S26_SPase_I"/>
    <property type="match status" value="1"/>
</dbReference>
<comment type="subcellular location">
    <subcellularLocation>
        <location evidence="1">Mitochondrion inner membrane</location>
        <topology evidence="1">Single-pass membrane protein</topology>
    </subcellularLocation>
</comment>
<dbReference type="GO" id="GO:0006465">
    <property type="term" value="P:signal peptide processing"/>
    <property type="evidence" value="ECO:0007669"/>
    <property type="project" value="InterPro"/>
</dbReference>
<evidence type="ECO:0000256" key="1">
    <source>
        <dbReference type="ARBA" id="ARBA00004434"/>
    </source>
</evidence>
<keyword evidence="14" id="KW-1185">Reference proteome</keyword>
<dbReference type="AlphaFoldDB" id="A0A0F4GQA3"/>
<dbReference type="PRINTS" id="PR00727">
    <property type="entry name" value="LEADERPTASE"/>
</dbReference>
<dbReference type="Proteomes" id="UP000033647">
    <property type="component" value="Unassembled WGS sequence"/>
</dbReference>
<evidence type="ECO:0000256" key="3">
    <source>
        <dbReference type="ARBA" id="ARBA00022670"/>
    </source>
</evidence>
<dbReference type="SUPFAM" id="SSF51306">
    <property type="entry name" value="LexA/Signal peptidase"/>
    <property type="match status" value="1"/>
</dbReference>
<evidence type="ECO:0000256" key="6">
    <source>
        <dbReference type="ARBA" id="ARBA00022801"/>
    </source>
</evidence>
<dbReference type="EC" id="3.4.21.-" evidence="11"/>
<accession>A0A0F4GQA3</accession>
<dbReference type="GO" id="GO:0006627">
    <property type="term" value="P:protein processing involved in protein targeting to mitochondrion"/>
    <property type="evidence" value="ECO:0007669"/>
    <property type="project" value="EnsemblFungi"/>
</dbReference>
<keyword evidence="7" id="KW-1133">Transmembrane helix</keyword>
<feature type="active site" evidence="10">
    <location>
        <position position="86"/>
    </location>
</feature>
<sequence length="203" mass="23003">MVFRALGRSTLYFIGSASTLIMLNDNFVEITVINGSSMSPTLSPDFATTSARDLVLWNKAYPTRRLRRGDVVLFASSTDPEETVVKRVVALPGDVVYLDPRRRPADSINGRENPAARRWDIMYDQGRGKVQIPQGHLWVEGDNWRMTRDSHMYGPVSRALVKGKAVGILWPAGRFGQKPWEEWKGRTKVVEKPKGEVWGDEWD</sequence>
<keyword evidence="5 11" id="KW-0999">Mitochondrion inner membrane</keyword>
<proteinExistence type="inferred from homology"/>
<dbReference type="GO" id="GO:0042720">
    <property type="term" value="C:mitochondrial inner membrane peptidase complex"/>
    <property type="evidence" value="ECO:0007669"/>
    <property type="project" value="EnsemblFungi"/>
</dbReference>
<dbReference type="InterPro" id="IPR037730">
    <property type="entry name" value="IMP2"/>
</dbReference>
<keyword evidence="6 11" id="KW-0378">Hydrolase</keyword>
<dbReference type="OrthoDB" id="9996127at2759"/>
<gene>
    <name evidence="13" type="ORF">TI39_contig415g00013</name>
</gene>
<evidence type="ECO:0000256" key="4">
    <source>
        <dbReference type="ARBA" id="ARBA00022692"/>
    </source>
</evidence>
<dbReference type="STRING" id="1047168.A0A0F4GQA3"/>
<dbReference type="PROSITE" id="PS00760">
    <property type="entry name" value="SPASE_I_2"/>
    <property type="match status" value="1"/>
</dbReference>
<evidence type="ECO:0000256" key="8">
    <source>
        <dbReference type="ARBA" id="ARBA00023128"/>
    </source>
</evidence>
<evidence type="ECO:0000313" key="14">
    <source>
        <dbReference type="Proteomes" id="UP000033647"/>
    </source>
</evidence>
<keyword evidence="4" id="KW-0812">Transmembrane</keyword>
<reference evidence="13 14" key="1">
    <citation type="submission" date="2015-03" db="EMBL/GenBank/DDBJ databases">
        <title>RNA-seq based gene annotation and comparative genomics of four Zymoseptoria species reveal species-specific pathogenicity related genes and transposable element activity.</title>
        <authorList>
            <person name="Grandaubert J."/>
            <person name="Bhattacharyya A."/>
            <person name="Stukenbrock E.H."/>
        </authorList>
    </citation>
    <scope>NUCLEOTIDE SEQUENCE [LARGE SCALE GENOMIC DNA]</scope>
    <source>
        <strain evidence="13 14">Zb18110</strain>
    </source>
</reference>
<evidence type="ECO:0000259" key="12">
    <source>
        <dbReference type="Pfam" id="PF10502"/>
    </source>
</evidence>
<dbReference type="Gene3D" id="2.10.109.10">
    <property type="entry name" value="Umud Fragment, subunit A"/>
    <property type="match status" value="1"/>
</dbReference>
<organism evidence="13 14">
    <name type="scientific">Zymoseptoria brevis</name>
    <dbReference type="NCBI Taxonomy" id="1047168"/>
    <lineage>
        <taxon>Eukaryota</taxon>
        <taxon>Fungi</taxon>
        <taxon>Dikarya</taxon>
        <taxon>Ascomycota</taxon>
        <taxon>Pezizomycotina</taxon>
        <taxon>Dothideomycetes</taxon>
        <taxon>Dothideomycetidae</taxon>
        <taxon>Mycosphaerellales</taxon>
        <taxon>Mycosphaerellaceae</taxon>
        <taxon>Zymoseptoria</taxon>
    </lineage>
</organism>
<keyword evidence="3 11" id="KW-0645">Protease</keyword>
<comment type="caution">
    <text evidence="13">The sequence shown here is derived from an EMBL/GenBank/DDBJ whole genome shotgun (WGS) entry which is preliminary data.</text>
</comment>
<evidence type="ECO:0000256" key="7">
    <source>
        <dbReference type="ARBA" id="ARBA00022989"/>
    </source>
</evidence>
<dbReference type="PANTHER" id="PTHR46041:SF2">
    <property type="entry name" value="MITOCHONDRIAL INNER MEMBRANE PROTEASE SUBUNIT 2"/>
    <property type="match status" value="1"/>
</dbReference>
<dbReference type="EMBL" id="LAFY01000407">
    <property type="protein sequence ID" value="KJX98380.1"/>
    <property type="molecule type" value="Genomic_DNA"/>
</dbReference>
<comment type="similarity">
    <text evidence="2">Belongs to the peptidase S26 family. IMP2 subfamily.</text>
</comment>
<protein>
    <recommendedName>
        <fullName evidence="11">Mitochondrial inner membrane protease subunit</fullName>
        <ecNumber evidence="11">3.4.21.-</ecNumber>
    </recommendedName>
</protein>
<dbReference type="Pfam" id="PF10502">
    <property type="entry name" value="Peptidase_S26"/>
    <property type="match status" value="1"/>
</dbReference>
<evidence type="ECO:0000313" key="13">
    <source>
        <dbReference type="EMBL" id="KJX98380.1"/>
    </source>
</evidence>
<evidence type="ECO:0000256" key="9">
    <source>
        <dbReference type="ARBA" id="ARBA00023136"/>
    </source>
</evidence>
<evidence type="ECO:0000256" key="5">
    <source>
        <dbReference type="ARBA" id="ARBA00022792"/>
    </source>
</evidence>
<keyword evidence="8 11" id="KW-0496">Mitochondrion</keyword>
<evidence type="ECO:0000256" key="10">
    <source>
        <dbReference type="PIRSR" id="PIRSR600223-1"/>
    </source>
</evidence>
<evidence type="ECO:0000256" key="2">
    <source>
        <dbReference type="ARBA" id="ARBA00007066"/>
    </source>
</evidence>
<feature type="active site" evidence="10">
    <location>
        <position position="37"/>
    </location>
</feature>
<dbReference type="InterPro" id="IPR036286">
    <property type="entry name" value="LexA/Signal_pep-like_sf"/>
</dbReference>
<dbReference type="InterPro" id="IPR019757">
    <property type="entry name" value="Pept_S26A_signal_pept_1_Lys-AS"/>
</dbReference>
<dbReference type="NCBIfam" id="TIGR02227">
    <property type="entry name" value="sigpep_I_bact"/>
    <property type="match status" value="1"/>
</dbReference>
<dbReference type="InterPro" id="IPR019533">
    <property type="entry name" value="Peptidase_S26"/>
</dbReference>
<dbReference type="PANTHER" id="PTHR46041">
    <property type="entry name" value="MITOCHONDRIAL INNER MEMBRANE PROTEASE SUBUNIT 2"/>
    <property type="match status" value="1"/>
</dbReference>
<dbReference type="InterPro" id="IPR000223">
    <property type="entry name" value="Pept_S26A_signal_pept_1"/>
</dbReference>
<name>A0A0F4GQA3_9PEZI</name>